<name>A0ABR5SID0_9BACT</name>
<accession>A0ABR5SID0</accession>
<keyword evidence="3" id="KW-1185">Reference proteome</keyword>
<keyword evidence="1" id="KW-0472">Membrane</keyword>
<gene>
    <name evidence="2" type="ORF">ASN18_0897</name>
</gene>
<reference evidence="2 3" key="1">
    <citation type="submission" date="2015-11" db="EMBL/GenBank/DDBJ databases">
        <authorList>
            <person name="Lin W."/>
        </authorList>
    </citation>
    <scope>NUCLEOTIDE SEQUENCE [LARGE SCALE GENOMIC DNA]</scope>
    <source>
        <strain evidence="2 3">HCH-1</strain>
    </source>
</reference>
<comment type="caution">
    <text evidence="2">The sequence shown here is derived from an EMBL/GenBank/DDBJ whole genome shotgun (WGS) entry which is preliminary data.</text>
</comment>
<keyword evidence="1" id="KW-0812">Transmembrane</keyword>
<keyword evidence="1" id="KW-1133">Transmembrane helix</keyword>
<organism evidence="2 3">
    <name type="scientific">Candidatus Magnetominusculus xianensis</name>
    <dbReference type="NCBI Taxonomy" id="1748249"/>
    <lineage>
        <taxon>Bacteria</taxon>
        <taxon>Pseudomonadati</taxon>
        <taxon>Nitrospirota</taxon>
        <taxon>Nitrospiria</taxon>
        <taxon>Nitrospirales</taxon>
        <taxon>Nitrospiraceae</taxon>
        <taxon>Candidatus Magnetominusculus</taxon>
    </lineage>
</organism>
<evidence type="ECO:0000256" key="1">
    <source>
        <dbReference type="SAM" id="Phobius"/>
    </source>
</evidence>
<dbReference type="EMBL" id="LNQR01000032">
    <property type="protein sequence ID" value="KWT91073.1"/>
    <property type="molecule type" value="Genomic_DNA"/>
</dbReference>
<evidence type="ECO:0000313" key="2">
    <source>
        <dbReference type="EMBL" id="KWT91073.1"/>
    </source>
</evidence>
<evidence type="ECO:0000313" key="3">
    <source>
        <dbReference type="Proteomes" id="UP000060487"/>
    </source>
</evidence>
<dbReference type="RefSeq" id="WP_085051457.1">
    <property type="nucleotide sequence ID" value="NZ_LNQR01000032.1"/>
</dbReference>
<feature type="transmembrane region" description="Helical" evidence="1">
    <location>
        <begin position="17"/>
        <end position="33"/>
    </location>
</feature>
<sequence length="77" mass="9396">MKDNFYFTGNLDLKRCGIWQVLLIALLHKLLFLRKYCYMQHYPAFSQIAASYLAHRSFYLYNMAVWIKKLILRFINR</sequence>
<proteinExistence type="predicted"/>
<dbReference type="Proteomes" id="UP000060487">
    <property type="component" value="Unassembled WGS sequence"/>
</dbReference>
<protein>
    <submittedName>
        <fullName evidence="2">Uncharacterized protein</fullName>
    </submittedName>
</protein>